<accession>A0A2H0B568</accession>
<evidence type="ECO:0000256" key="1">
    <source>
        <dbReference type="SAM" id="Phobius"/>
    </source>
</evidence>
<sequence length="806" mass="88653">MLLNLPFTKDKKEKPLPFYAVELSDEMVKVAVWQIDEGIVSVIRTSEVITINGSKMDDYLQAVDMAIATVMTDGEPDPKEVLYGLPPEWVDEKGVVAARRSLLKYISDKLQLKPIGFVMIVDALIEYLRARQSTPPSAIFIRFRKQMLDISLVTLGKIIQMESVGRSNDISMDVKEGLMRLKNKGQLPPRIILFDGYLNFADITQQLMTVTWEKEFPFGHTPLIESLVQDMTVEAVAIAAGKEAVKNTALEKDEQPQTAMIDSVVVSSQPIPVPVKSETGELPMGFSVGLNPDQTKIDDNAQGEIVVTKTEIANQIEPIITQTESILPADEQDKTASIAKSSENDLISDTNIKDRAIKTPLLIKIKKTLSSISISKFFSKSEQVPQLDEPVLDSDDIQDENVKPKLPWWLWIIGVIVLILVLGGTGVWAHTNLRKADIKIGIKSQVVEQEVNITLAPDLTQMDETNLLLPAEFVESTASGSQTVPTTGSKRTGKTATGKITIYNKTDKDKSFTKGTVLVGPGNLRFILDNDTKVASSSTKMNSDNSEIKTYGEVQTSISAGDIGEEYNQNMGQEFSFKDFGSDDYMAKNTEAIAGGESIEQKAVAKIDLTNAKELLTQTLEAQATQTLNKSLGNGLMVIDKTQQSEPDTIDYDKKIGDASDEIIAEGEIAMSALAVKKDNFNRILLKALAAKIPANFQITAAGLQSQITDINEITPDTKASKDKQEEPVRYSITVKAQVRILPKLDFAQIKQTLKGKTPQITNDVIKSLPNYNSHTLTITPNLPGFLNTMPSKTERISIMIEEING</sequence>
<gene>
    <name evidence="2" type="ORF">COX08_04580</name>
</gene>
<evidence type="ECO:0008006" key="4">
    <source>
        <dbReference type="Google" id="ProtNLM"/>
    </source>
</evidence>
<feature type="transmembrane region" description="Helical" evidence="1">
    <location>
        <begin position="408"/>
        <end position="429"/>
    </location>
</feature>
<name>A0A2H0B568_9BACT</name>
<protein>
    <recommendedName>
        <fullName evidence="4">Baseplate protein J-like domain-containing protein</fullName>
    </recommendedName>
</protein>
<dbReference type="EMBL" id="PCSR01000108">
    <property type="protein sequence ID" value="PIP52774.1"/>
    <property type="molecule type" value="Genomic_DNA"/>
</dbReference>
<keyword evidence="1" id="KW-0812">Transmembrane</keyword>
<evidence type="ECO:0000313" key="3">
    <source>
        <dbReference type="Proteomes" id="UP000229459"/>
    </source>
</evidence>
<comment type="caution">
    <text evidence="2">The sequence shown here is derived from an EMBL/GenBank/DDBJ whole genome shotgun (WGS) entry which is preliminary data.</text>
</comment>
<proteinExistence type="predicted"/>
<keyword evidence="1" id="KW-1133">Transmembrane helix</keyword>
<reference evidence="2 3" key="1">
    <citation type="submission" date="2017-09" db="EMBL/GenBank/DDBJ databases">
        <title>Depth-based differentiation of microbial function through sediment-hosted aquifers and enrichment of novel symbionts in the deep terrestrial subsurface.</title>
        <authorList>
            <person name="Probst A.J."/>
            <person name="Ladd B."/>
            <person name="Jarett J.K."/>
            <person name="Geller-Mcgrath D.E."/>
            <person name="Sieber C.M."/>
            <person name="Emerson J.B."/>
            <person name="Anantharaman K."/>
            <person name="Thomas B.C."/>
            <person name="Malmstrom R."/>
            <person name="Stieglmeier M."/>
            <person name="Klingl A."/>
            <person name="Woyke T."/>
            <person name="Ryan C.M."/>
            <person name="Banfield J.F."/>
        </authorList>
    </citation>
    <scope>NUCLEOTIDE SEQUENCE [LARGE SCALE GENOMIC DNA]</scope>
    <source>
        <strain evidence="2">CG23_combo_of_CG06-09_8_20_14_all_34_8</strain>
    </source>
</reference>
<dbReference type="Proteomes" id="UP000229459">
    <property type="component" value="Unassembled WGS sequence"/>
</dbReference>
<dbReference type="AlphaFoldDB" id="A0A2H0B568"/>
<organism evidence="2 3">
    <name type="scientific">Candidatus Beckwithbacteria bacterium CG23_combo_of_CG06-09_8_20_14_all_34_8</name>
    <dbReference type="NCBI Taxonomy" id="1974497"/>
    <lineage>
        <taxon>Bacteria</taxon>
        <taxon>Candidatus Beckwithiibacteriota</taxon>
    </lineage>
</organism>
<keyword evidence="1" id="KW-0472">Membrane</keyword>
<evidence type="ECO:0000313" key="2">
    <source>
        <dbReference type="EMBL" id="PIP52774.1"/>
    </source>
</evidence>